<dbReference type="PANTHER" id="PTHR42847">
    <property type="entry name" value="ALKANESULFONATE MONOOXYGENASE"/>
    <property type="match status" value="1"/>
</dbReference>
<dbReference type="Gene3D" id="3.20.20.30">
    <property type="entry name" value="Luciferase-like domain"/>
    <property type="match status" value="1"/>
</dbReference>
<dbReference type="GO" id="GO:0046306">
    <property type="term" value="P:alkanesulfonate catabolic process"/>
    <property type="evidence" value="ECO:0007669"/>
    <property type="project" value="TreeGrafter"/>
</dbReference>
<keyword evidence="4" id="KW-0503">Monooxygenase</keyword>
<evidence type="ECO:0000256" key="1">
    <source>
        <dbReference type="ARBA" id="ARBA00022630"/>
    </source>
</evidence>
<feature type="domain" description="Luciferase-like" evidence="5">
    <location>
        <begin position="20"/>
        <end position="331"/>
    </location>
</feature>
<evidence type="ECO:0000256" key="3">
    <source>
        <dbReference type="ARBA" id="ARBA00023002"/>
    </source>
</evidence>
<protein>
    <submittedName>
        <fullName evidence="6">LLM class flavin-dependent oxidoreductase</fullName>
    </submittedName>
</protein>
<dbReference type="OrthoDB" id="9814695at2"/>
<dbReference type="AlphaFoldDB" id="A0A420ER24"/>
<evidence type="ECO:0000259" key="5">
    <source>
        <dbReference type="Pfam" id="PF00296"/>
    </source>
</evidence>
<keyword evidence="3" id="KW-0560">Oxidoreductase</keyword>
<keyword evidence="2" id="KW-0288">FMN</keyword>
<evidence type="ECO:0000313" key="7">
    <source>
        <dbReference type="Proteomes" id="UP000284395"/>
    </source>
</evidence>
<dbReference type="InterPro" id="IPR050172">
    <property type="entry name" value="SsuD_RutA_monooxygenase"/>
</dbReference>
<reference evidence="6 7" key="1">
    <citation type="submission" date="2018-09" db="EMBL/GenBank/DDBJ databases">
        <title>Altererythrobacter spongiae sp. nov., isolated from a marine sponge.</title>
        <authorList>
            <person name="Zhuang L."/>
            <person name="Luo L."/>
        </authorList>
    </citation>
    <scope>NUCLEOTIDE SEQUENCE [LARGE SCALE GENOMIC DNA]</scope>
    <source>
        <strain evidence="6 7">HN-Y73</strain>
    </source>
</reference>
<accession>A0A420ER24</accession>
<dbReference type="EMBL" id="RAPF01000001">
    <property type="protein sequence ID" value="RKF23134.1"/>
    <property type="molecule type" value="Genomic_DNA"/>
</dbReference>
<gene>
    <name evidence="6" type="ORF">D6851_01160</name>
</gene>
<organism evidence="6 7">
    <name type="scientific">Altericroceibacterium spongiae</name>
    <dbReference type="NCBI Taxonomy" id="2320269"/>
    <lineage>
        <taxon>Bacteria</taxon>
        <taxon>Pseudomonadati</taxon>
        <taxon>Pseudomonadota</taxon>
        <taxon>Alphaproteobacteria</taxon>
        <taxon>Sphingomonadales</taxon>
        <taxon>Erythrobacteraceae</taxon>
        <taxon>Altericroceibacterium</taxon>
    </lineage>
</organism>
<comment type="caution">
    <text evidence="6">The sequence shown here is derived from an EMBL/GenBank/DDBJ whole genome shotgun (WGS) entry which is preliminary data.</text>
</comment>
<dbReference type="InterPro" id="IPR011251">
    <property type="entry name" value="Luciferase-like_dom"/>
</dbReference>
<keyword evidence="1" id="KW-0285">Flavoprotein</keyword>
<name>A0A420ER24_9SPHN</name>
<dbReference type="Proteomes" id="UP000284395">
    <property type="component" value="Unassembled WGS sequence"/>
</dbReference>
<dbReference type="PANTHER" id="PTHR42847:SF4">
    <property type="entry name" value="ALKANESULFONATE MONOOXYGENASE-RELATED"/>
    <property type="match status" value="1"/>
</dbReference>
<keyword evidence="7" id="KW-1185">Reference proteome</keyword>
<sequence>MTQYSPTPYGIPSDHGGKDFGVFMPIANGGWILSENKPEIDGSYAYNRQAAILAEEAGMDFIMAMAKYRGYGGKTHQWDSTIDSVVAMAGLAEATSKVKVWATIHTILQNPAVAAKMIATLDQISEGRAGLNCVTGSYKGEFSQMGAWPEDVDHDQRYDLAYEWIRAIKALWTEDSVTQNGKYFQLEDCQSWPKPKKKPFTVCAGTSAKGMRFSSEEMDAIFLSGGDPEKLAKASAAAKADAAELNRYIRTYSMMTIVFGDTDAEAEATAQHFREGFDEEALHGMMRAYGFLDSEIGKENDFTKKARSSFMAPHITGTPGTIVQKLTELFATADTDGLMLIFPDYIKSLPIFGNEVLPALREAFPAKTVAGANA</sequence>
<dbReference type="SUPFAM" id="SSF51679">
    <property type="entry name" value="Bacterial luciferase-like"/>
    <property type="match status" value="1"/>
</dbReference>
<evidence type="ECO:0000256" key="2">
    <source>
        <dbReference type="ARBA" id="ARBA00022643"/>
    </source>
</evidence>
<dbReference type="InterPro" id="IPR036661">
    <property type="entry name" value="Luciferase-like_sf"/>
</dbReference>
<dbReference type="RefSeq" id="WP_120323038.1">
    <property type="nucleotide sequence ID" value="NZ_RAPF01000001.1"/>
</dbReference>
<dbReference type="Pfam" id="PF00296">
    <property type="entry name" value="Bac_luciferase"/>
    <property type="match status" value="1"/>
</dbReference>
<dbReference type="GO" id="GO:0008726">
    <property type="term" value="F:alkanesulfonate monooxygenase activity"/>
    <property type="evidence" value="ECO:0007669"/>
    <property type="project" value="TreeGrafter"/>
</dbReference>
<evidence type="ECO:0000313" key="6">
    <source>
        <dbReference type="EMBL" id="RKF23134.1"/>
    </source>
</evidence>
<evidence type="ECO:0000256" key="4">
    <source>
        <dbReference type="ARBA" id="ARBA00023033"/>
    </source>
</evidence>
<proteinExistence type="predicted"/>